<dbReference type="Pfam" id="PF01176">
    <property type="entry name" value="eIF-1a"/>
    <property type="match status" value="1"/>
</dbReference>
<keyword evidence="3" id="KW-0396">Initiation factor</keyword>
<name>A0AAE1RK38_9SOLA</name>
<sequence>MQVVDLPGSNLIQVMDAKGENSLAIFPAKFQKSMWIKRGNFVVVDESGREEAVESGRKVGCVVTKVLYYEQVRVLQKSPQRPEIFKSVAVESSKQELLPHSNQIEEMMMMDFLL</sequence>
<keyword evidence="3" id="KW-0648">Protein biosynthesis</keyword>
<organism evidence="5 6">
    <name type="scientific">Anisodus tanguticus</name>
    <dbReference type="NCBI Taxonomy" id="243964"/>
    <lineage>
        <taxon>Eukaryota</taxon>
        <taxon>Viridiplantae</taxon>
        <taxon>Streptophyta</taxon>
        <taxon>Embryophyta</taxon>
        <taxon>Tracheophyta</taxon>
        <taxon>Spermatophyta</taxon>
        <taxon>Magnoliopsida</taxon>
        <taxon>eudicotyledons</taxon>
        <taxon>Gunneridae</taxon>
        <taxon>Pentapetalae</taxon>
        <taxon>asterids</taxon>
        <taxon>lamiids</taxon>
        <taxon>Solanales</taxon>
        <taxon>Solanaceae</taxon>
        <taxon>Solanoideae</taxon>
        <taxon>Hyoscyameae</taxon>
        <taxon>Anisodus</taxon>
    </lineage>
</organism>
<evidence type="ECO:0000313" key="5">
    <source>
        <dbReference type="EMBL" id="KAK4353864.1"/>
    </source>
</evidence>
<keyword evidence="2" id="KW-0694">RNA-binding</keyword>
<reference evidence="5" key="1">
    <citation type="submission" date="2023-12" db="EMBL/GenBank/DDBJ databases">
        <title>Genome assembly of Anisodus tanguticus.</title>
        <authorList>
            <person name="Wang Y.-J."/>
        </authorList>
    </citation>
    <scope>NUCLEOTIDE SEQUENCE</scope>
    <source>
        <strain evidence="5">KB-2021</strain>
        <tissue evidence="5">Leaf</tissue>
    </source>
</reference>
<evidence type="ECO:0000256" key="3">
    <source>
        <dbReference type="PROSITE-ProRule" id="PRU00181"/>
    </source>
</evidence>
<dbReference type="SMART" id="SM00652">
    <property type="entry name" value="eIF1a"/>
    <property type="match status" value="1"/>
</dbReference>
<evidence type="ECO:0000313" key="6">
    <source>
        <dbReference type="Proteomes" id="UP001291623"/>
    </source>
</evidence>
<comment type="caution">
    <text evidence="5">The sequence shown here is derived from an EMBL/GenBank/DDBJ whole genome shotgun (WGS) entry which is preliminary data.</text>
</comment>
<dbReference type="InterPro" id="IPR006196">
    <property type="entry name" value="RNA-binding_domain_S1_IF1"/>
</dbReference>
<dbReference type="PANTHER" id="PTHR21641:SF0">
    <property type="entry name" value="RNA-BINDING PROTEIN EIF1AD-RELATED"/>
    <property type="match status" value="1"/>
</dbReference>
<dbReference type="InterPro" id="IPR012340">
    <property type="entry name" value="NA-bd_OB-fold"/>
</dbReference>
<comment type="similarity">
    <text evidence="1">Belongs to the EIF1AD family.</text>
</comment>
<dbReference type="InterPro" id="IPR039294">
    <property type="entry name" value="EIF1AD"/>
</dbReference>
<gene>
    <name evidence="5" type="ORF">RND71_026058</name>
</gene>
<keyword evidence="6" id="KW-1185">Reference proteome</keyword>
<dbReference type="EMBL" id="JAVYJV010000014">
    <property type="protein sequence ID" value="KAK4353864.1"/>
    <property type="molecule type" value="Genomic_DNA"/>
</dbReference>
<proteinExistence type="inferred from homology"/>
<dbReference type="SUPFAM" id="SSF50249">
    <property type="entry name" value="Nucleic acid-binding proteins"/>
    <property type="match status" value="1"/>
</dbReference>
<dbReference type="GO" id="GO:0003723">
    <property type="term" value="F:RNA binding"/>
    <property type="evidence" value="ECO:0007669"/>
    <property type="project" value="UniProtKB-KW"/>
</dbReference>
<evidence type="ECO:0000259" key="4">
    <source>
        <dbReference type="PROSITE" id="PS50832"/>
    </source>
</evidence>
<protein>
    <recommendedName>
        <fullName evidence="4">S1-like domain-containing protein</fullName>
    </recommendedName>
</protein>
<dbReference type="PROSITE" id="PS50832">
    <property type="entry name" value="S1_IF1_TYPE"/>
    <property type="match status" value="1"/>
</dbReference>
<dbReference type="AlphaFoldDB" id="A0AAE1RK38"/>
<dbReference type="GO" id="GO:0005634">
    <property type="term" value="C:nucleus"/>
    <property type="evidence" value="ECO:0007669"/>
    <property type="project" value="TreeGrafter"/>
</dbReference>
<accession>A0AAE1RK38</accession>
<dbReference type="GO" id="GO:0003743">
    <property type="term" value="F:translation initiation factor activity"/>
    <property type="evidence" value="ECO:0007669"/>
    <property type="project" value="UniProtKB-UniRule"/>
</dbReference>
<dbReference type="Proteomes" id="UP001291623">
    <property type="component" value="Unassembled WGS sequence"/>
</dbReference>
<evidence type="ECO:0000256" key="2">
    <source>
        <dbReference type="ARBA" id="ARBA00022884"/>
    </source>
</evidence>
<feature type="domain" description="S1-like" evidence="4">
    <location>
        <begin position="1"/>
        <end position="67"/>
    </location>
</feature>
<dbReference type="PANTHER" id="PTHR21641">
    <property type="entry name" value="TRANSLATION INITIATION FACTOR-RELATED"/>
    <property type="match status" value="1"/>
</dbReference>
<dbReference type="Gene3D" id="2.40.50.140">
    <property type="entry name" value="Nucleic acid-binding proteins"/>
    <property type="match status" value="1"/>
</dbReference>
<dbReference type="InterPro" id="IPR001253">
    <property type="entry name" value="TIF_eIF-1A"/>
</dbReference>
<evidence type="ECO:0000256" key="1">
    <source>
        <dbReference type="ARBA" id="ARBA00007340"/>
    </source>
</evidence>